<dbReference type="Proteomes" id="UP000193642">
    <property type="component" value="Unassembled WGS sequence"/>
</dbReference>
<evidence type="ECO:0000256" key="1">
    <source>
        <dbReference type="SAM" id="MobiDB-lite"/>
    </source>
</evidence>
<dbReference type="EMBL" id="MCGO01000079">
    <property type="protein sequence ID" value="ORY31129.1"/>
    <property type="molecule type" value="Genomic_DNA"/>
</dbReference>
<feature type="region of interest" description="Disordered" evidence="1">
    <location>
        <begin position="1"/>
        <end position="62"/>
    </location>
</feature>
<protein>
    <submittedName>
        <fullName evidence="2">Uncharacterized protein</fullName>
    </submittedName>
</protein>
<feature type="compositionally biased region" description="Polar residues" evidence="1">
    <location>
        <begin position="123"/>
        <end position="135"/>
    </location>
</feature>
<name>A0A1Y2B8I1_9FUNG</name>
<feature type="compositionally biased region" description="Low complexity" evidence="1">
    <location>
        <begin position="52"/>
        <end position="62"/>
    </location>
</feature>
<keyword evidence="3" id="KW-1185">Reference proteome</keyword>
<feature type="region of interest" description="Disordered" evidence="1">
    <location>
        <begin position="148"/>
        <end position="167"/>
    </location>
</feature>
<evidence type="ECO:0000313" key="3">
    <source>
        <dbReference type="Proteomes" id="UP000193642"/>
    </source>
</evidence>
<feature type="compositionally biased region" description="Low complexity" evidence="1">
    <location>
        <begin position="22"/>
        <end position="44"/>
    </location>
</feature>
<sequence length="234" mass="25568">MSSNAPAPAPTRSNLSAAIQASNSPTSNSVSSFPFSEQQQQQQQRPGHSTVLSQPHSQPLQLPLQQQHTQNNDYFVRLAVSKEPLRWTPTSNSTQNSTSNSTSNSTVIPANPSNPQNQQHQNTFNQSSLPRSRTASGRDFTQKQSNFFASNHPIQSPPPSNWGPPPSSLPKQYTSINNYQPSSSWIAPGWGALVEGKNPQQPYSPSLPTRSAVGEFMSDIMIKRGTKPKCDRGC</sequence>
<feature type="compositionally biased region" description="Low complexity" evidence="1">
    <location>
        <begin position="90"/>
        <end position="122"/>
    </location>
</feature>
<feature type="region of interest" description="Disordered" evidence="1">
    <location>
        <begin position="86"/>
        <end position="138"/>
    </location>
</feature>
<organism evidence="2 3">
    <name type="scientific">Rhizoclosmatium globosum</name>
    <dbReference type="NCBI Taxonomy" id="329046"/>
    <lineage>
        <taxon>Eukaryota</taxon>
        <taxon>Fungi</taxon>
        <taxon>Fungi incertae sedis</taxon>
        <taxon>Chytridiomycota</taxon>
        <taxon>Chytridiomycota incertae sedis</taxon>
        <taxon>Chytridiomycetes</taxon>
        <taxon>Chytridiales</taxon>
        <taxon>Chytriomycetaceae</taxon>
        <taxon>Rhizoclosmatium</taxon>
    </lineage>
</organism>
<proteinExistence type="predicted"/>
<feature type="compositionally biased region" description="Pro residues" evidence="1">
    <location>
        <begin position="155"/>
        <end position="167"/>
    </location>
</feature>
<feature type="compositionally biased region" description="Polar residues" evidence="1">
    <location>
        <begin position="1"/>
        <end position="21"/>
    </location>
</feature>
<comment type="caution">
    <text evidence="2">The sequence shown here is derived from an EMBL/GenBank/DDBJ whole genome shotgun (WGS) entry which is preliminary data.</text>
</comment>
<dbReference type="AlphaFoldDB" id="A0A1Y2B8I1"/>
<evidence type="ECO:0000313" key="2">
    <source>
        <dbReference type="EMBL" id="ORY31129.1"/>
    </source>
</evidence>
<reference evidence="2 3" key="1">
    <citation type="submission" date="2016-07" db="EMBL/GenBank/DDBJ databases">
        <title>Pervasive Adenine N6-methylation of Active Genes in Fungi.</title>
        <authorList>
            <consortium name="DOE Joint Genome Institute"/>
            <person name="Mondo S.J."/>
            <person name="Dannebaum R.O."/>
            <person name="Kuo R.C."/>
            <person name="Labutti K."/>
            <person name="Haridas S."/>
            <person name="Kuo A."/>
            <person name="Salamov A."/>
            <person name="Ahrendt S.R."/>
            <person name="Lipzen A."/>
            <person name="Sullivan W."/>
            <person name="Andreopoulos W.B."/>
            <person name="Clum A."/>
            <person name="Lindquist E."/>
            <person name="Daum C."/>
            <person name="Ramamoorthy G.K."/>
            <person name="Gryganskyi A."/>
            <person name="Culley D."/>
            <person name="Magnuson J.K."/>
            <person name="James T.Y."/>
            <person name="O'Malley M.A."/>
            <person name="Stajich J.E."/>
            <person name="Spatafora J.W."/>
            <person name="Visel A."/>
            <person name="Grigoriev I.V."/>
        </authorList>
    </citation>
    <scope>NUCLEOTIDE SEQUENCE [LARGE SCALE GENOMIC DNA]</scope>
    <source>
        <strain evidence="2 3">JEL800</strain>
    </source>
</reference>
<gene>
    <name evidence="2" type="ORF">BCR33DRAFT_724077</name>
</gene>
<accession>A0A1Y2B8I1</accession>